<dbReference type="EMBL" id="JAFKOQ010000185">
    <property type="protein sequence ID" value="MBN8124766.1"/>
    <property type="molecule type" value="Genomic_DNA"/>
</dbReference>
<dbReference type="AlphaFoldDB" id="A0AAW4HJH3"/>
<accession>A0AAW4HJH3</accession>
<dbReference type="Proteomes" id="UP000664056">
    <property type="component" value="Unassembled WGS sequence"/>
</dbReference>
<proteinExistence type="predicted"/>
<evidence type="ECO:0008006" key="3">
    <source>
        <dbReference type="Google" id="ProtNLM"/>
    </source>
</evidence>
<evidence type="ECO:0000313" key="1">
    <source>
        <dbReference type="EMBL" id="MBN8124766.1"/>
    </source>
</evidence>
<feature type="non-terminal residue" evidence="1">
    <location>
        <position position="89"/>
    </location>
</feature>
<protein>
    <recommendedName>
        <fullName evidence="3">Pol polyprotein</fullName>
    </recommendedName>
</protein>
<organism evidence="1 2">
    <name type="scientific">Vibrio vulnificus</name>
    <dbReference type="NCBI Taxonomy" id="672"/>
    <lineage>
        <taxon>Bacteria</taxon>
        <taxon>Pseudomonadati</taxon>
        <taxon>Pseudomonadota</taxon>
        <taxon>Gammaproteobacteria</taxon>
        <taxon>Vibrionales</taxon>
        <taxon>Vibrionaceae</taxon>
        <taxon>Vibrio</taxon>
    </lineage>
</organism>
<feature type="non-terminal residue" evidence="1">
    <location>
        <position position="1"/>
    </location>
</feature>
<name>A0AAW4HJH3_VIBVL</name>
<sequence>SVSTHYHEMMGVFPCLKVEPVPLAPYVELSVLKSKFDKPIKAIGFVDTGTAFTMINPHILPGCWKEDEQHFLAANGKPFTTQYISKQPI</sequence>
<reference evidence="1" key="1">
    <citation type="submission" date="2021-03" db="EMBL/GenBank/DDBJ databases">
        <title>Study of the foodborne Vibrio vulnificus isolates from China.</title>
        <authorList>
            <person name="Zheng Z."/>
            <person name="Ye L."/>
        </authorList>
    </citation>
    <scope>NUCLEOTIDE SEQUENCE</scope>
    <source>
        <strain evidence="1">Vv1582</strain>
    </source>
</reference>
<evidence type="ECO:0000313" key="2">
    <source>
        <dbReference type="Proteomes" id="UP000664056"/>
    </source>
</evidence>
<gene>
    <name evidence="1" type="ORF">J0J18_24035</name>
</gene>
<comment type="caution">
    <text evidence="1">The sequence shown here is derived from an EMBL/GenBank/DDBJ whole genome shotgun (WGS) entry which is preliminary data.</text>
</comment>